<evidence type="ECO:0000313" key="3">
    <source>
        <dbReference type="Proteomes" id="UP001218188"/>
    </source>
</evidence>
<evidence type="ECO:0000313" key="2">
    <source>
        <dbReference type="EMBL" id="KAJ7045389.1"/>
    </source>
</evidence>
<organism evidence="2 3">
    <name type="scientific">Mycena alexandri</name>
    <dbReference type="NCBI Taxonomy" id="1745969"/>
    <lineage>
        <taxon>Eukaryota</taxon>
        <taxon>Fungi</taxon>
        <taxon>Dikarya</taxon>
        <taxon>Basidiomycota</taxon>
        <taxon>Agaricomycotina</taxon>
        <taxon>Agaricomycetes</taxon>
        <taxon>Agaricomycetidae</taxon>
        <taxon>Agaricales</taxon>
        <taxon>Marasmiineae</taxon>
        <taxon>Mycenaceae</taxon>
        <taxon>Mycena</taxon>
    </lineage>
</organism>
<name>A0AAD6TFU9_9AGAR</name>
<evidence type="ECO:0000256" key="1">
    <source>
        <dbReference type="SAM" id="MobiDB-lite"/>
    </source>
</evidence>
<comment type="caution">
    <text evidence="2">The sequence shown here is derived from an EMBL/GenBank/DDBJ whole genome shotgun (WGS) entry which is preliminary data.</text>
</comment>
<dbReference type="AlphaFoldDB" id="A0AAD6TFU9"/>
<dbReference type="EMBL" id="JARJCM010000004">
    <property type="protein sequence ID" value="KAJ7045389.1"/>
    <property type="molecule type" value="Genomic_DNA"/>
</dbReference>
<accession>A0AAD6TFU9</accession>
<protein>
    <submittedName>
        <fullName evidence="2">Uncharacterized protein</fullName>
    </submittedName>
</protein>
<feature type="region of interest" description="Disordered" evidence="1">
    <location>
        <begin position="146"/>
        <end position="181"/>
    </location>
</feature>
<reference evidence="2" key="1">
    <citation type="submission" date="2023-03" db="EMBL/GenBank/DDBJ databases">
        <title>Massive genome expansion in bonnet fungi (Mycena s.s.) driven by repeated elements and novel gene families across ecological guilds.</title>
        <authorList>
            <consortium name="Lawrence Berkeley National Laboratory"/>
            <person name="Harder C.B."/>
            <person name="Miyauchi S."/>
            <person name="Viragh M."/>
            <person name="Kuo A."/>
            <person name="Thoen E."/>
            <person name="Andreopoulos B."/>
            <person name="Lu D."/>
            <person name="Skrede I."/>
            <person name="Drula E."/>
            <person name="Henrissat B."/>
            <person name="Morin E."/>
            <person name="Kohler A."/>
            <person name="Barry K."/>
            <person name="LaButti K."/>
            <person name="Morin E."/>
            <person name="Salamov A."/>
            <person name="Lipzen A."/>
            <person name="Mereny Z."/>
            <person name="Hegedus B."/>
            <person name="Baldrian P."/>
            <person name="Stursova M."/>
            <person name="Weitz H."/>
            <person name="Taylor A."/>
            <person name="Grigoriev I.V."/>
            <person name="Nagy L.G."/>
            <person name="Martin F."/>
            <person name="Kauserud H."/>
        </authorList>
    </citation>
    <scope>NUCLEOTIDE SEQUENCE</scope>
    <source>
        <strain evidence="2">CBHHK200</strain>
    </source>
</reference>
<feature type="compositionally biased region" description="Acidic residues" evidence="1">
    <location>
        <begin position="233"/>
        <end position="262"/>
    </location>
</feature>
<feature type="region of interest" description="Disordered" evidence="1">
    <location>
        <begin position="213"/>
        <end position="290"/>
    </location>
</feature>
<proteinExistence type="predicted"/>
<feature type="compositionally biased region" description="Pro residues" evidence="1">
    <location>
        <begin position="269"/>
        <end position="279"/>
    </location>
</feature>
<keyword evidence="3" id="KW-1185">Reference proteome</keyword>
<feature type="non-terminal residue" evidence="2">
    <location>
        <position position="1"/>
    </location>
</feature>
<sequence length="455" mass="48637">LDRLAAHTQAIHAAASCAPPPGPFTRAVLNTTLGDLIREIEPAELGLFTPQLARAEFHGPAPRRKQDPEVYAQAAFNYIDRYNTVRPMPRAYAQVVALLDQLTATRENIRALTTALEQSQPSELKPLADQEEQRVQELQAKLADLKQRKAAAAVQPKPRKRPKPAAPPPPATPVSSKLDDSFHTPARTLRFTDNLMDEYVDLADVSITSPVAPRIQERASPADASQEESREETMDESVAESAAEEETVEESVAESAAGEEDTIVLPKPVVIPSPPPSPVQPSTADTPRKGKLRINTEVERIVAKIWSSAGDLIMPGHPFDTSGTGAGNKPPRAKETMQVLSAHLQSVAALVPTPASPSTSISSLTAPVPAAPTPQQILTAHLLLALLNTGPQFAMPLNKVKEALAAKASTSGGAGLVLGGQSTTRVLSHVLYGCVAKRLVKIERGGREQVVKFDV</sequence>
<dbReference type="Proteomes" id="UP001218188">
    <property type="component" value="Unassembled WGS sequence"/>
</dbReference>
<gene>
    <name evidence="2" type="ORF">C8F04DRAFT_1333275</name>
</gene>